<dbReference type="CDD" id="cd05399">
    <property type="entry name" value="NT_Rel-Spo_like"/>
    <property type="match status" value="1"/>
</dbReference>
<evidence type="ECO:0000256" key="1">
    <source>
        <dbReference type="ARBA" id="ARBA00004976"/>
    </source>
</evidence>
<dbReference type="UniPathway" id="UPA00908">
    <property type="reaction ID" value="UER00884"/>
</dbReference>
<feature type="domain" description="RelA/SpoT" evidence="2">
    <location>
        <begin position="44"/>
        <end position="159"/>
    </location>
</feature>
<evidence type="ECO:0000259" key="2">
    <source>
        <dbReference type="SMART" id="SM00954"/>
    </source>
</evidence>
<dbReference type="Gene3D" id="3.30.460.10">
    <property type="entry name" value="Beta Polymerase, domain 2"/>
    <property type="match status" value="1"/>
</dbReference>
<evidence type="ECO:0000313" key="4">
    <source>
        <dbReference type="Proteomes" id="UP000268059"/>
    </source>
</evidence>
<comment type="pathway">
    <text evidence="1">Purine metabolism; ppGpp biosynthesis; ppGpp from GTP: step 1/2.</text>
</comment>
<dbReference type="KEGG" id="ebm:SG0102_08250"/>
<dbReference type="Pfam" id="PF04607">
    <property type="entry name" value="RelA_SpoT"/>
    <property type="match status" value="1"/>
</dbReference>
<dbReference type="InterPro" id="IPR043519">
    <property type="entry name" value="NT_sf"/>
</dbReference>
<dbReference type="Gene3D" id="1.10.287.860">
    <property type="entry name" value="Nucleotidyltransferase"/>
    <property type="match status" value="1"/>
</dbReference>
<dbReference type="OrthoDB" id="9789634at2"/>
<organism evidence="3 4">
    <name type="scientific">Intestinibaculum porci</name>
    <dbReference type="NCBI Taxonomy" id="2487118"/>
    <lineage>
        <taxon>Bacteria</taxon>
        <taxon>Bacillati</taxon>
        <taxon>Bacillota</taxon>
        <taxon>Erysipelotrichia</taxon>
        <taxon>Erysipelotrichales</taxon>
        <taxon>Erysipelotrichaceae</taxon>
        <taxon>Intestinibaculum</taxon>
    </lineage>
</organism>
<dbReference type="InParanoid" id="A0A3G9JIX6"/>
<dbReference type="PANTHER" id="PTHR47837">
    <property type="entry name" value="GTP PYROPHOSPHOKINASE YJBM"/>
    <property type="match status" value="1"/>
</dbReference>
<dbReference type="InterPro" id="IPR052366">
    <property type="entry name" value="GTP_Pyrophosphokinase"/>
</dbReference>
<keyword evidence="3" id="KW-0808">Transferase</keyword>
<accession>A0A3G9JIX6</accession>
<dbReference type="InterPro" id="IPR007685">
    <property type="entry name" value="RelA_SpoT"/>
</dbReference>
<dbReference type="AlphaFoldDB" id="A0A3G9JIX6"/>
<dbReference type="GO" id="GO:0015970">
    <property type="term" value="P:guanosine tetraphosphate biosynthetic process"/>
    <property type="evidence" value="ECO:0007669"/>
    <property type="project" value="UniProtKB-UniPathway"/>
</dbReference>
<dbReference type="GO" id="GO:0016301">
    <property type="term" value="F:kinase activity"/>
    <property type="evidence" value="ECO:0007669"/>
    <property type="project" value="UniProtKB-KW"/>
</dbReference>
<dbReference type="SMART" id="SM00954">
    <property type="entry name" value="RelA_SpoT"/>
    <property type="match status" value="1"/>
</dbReference>
<keyword evidence="3" id="KW-0418">Kinase</keyword>
<dbReference type="RefSeq" id="WP_125118798.1">
    <property type="nucleotide sequence ID" value="NZ_AP019309.1"/>
</dbReference>
<dbReference type="Proteomes" id="UP000268059">
    <property type="component" value="Chromosome"/>
</dbReference>
<reference evidence="3 4" key="1">
    <citation type="submission" date="2018-11" db="EMBL/GenBank/DDBJ databases">
        <title>Novel Erysipelotrichaceae bacterium isolated from small intestine of a swine.</title>
        <authorList>
            <person name="Kim J.S."/>
            <person name="Choe H."/>
            <person name="Lee Y.R."/>
            <person name="Kim K.M."/>
            <person name="Park D.S."/>
        </authorList>
    </citation>
    <scope>NUCLEOTIDE SEQUENCE [LARGE SCALE GENOMIC DNA]</scope>
    <source>
        <strain evidence="3 4">SG0102</strain>
    </source>
</reference>
<keyword evidence="4" id="KW-1185">Reference proteome</keyword>
<evidence type="ECO:0000313" key="3">
    <source>
        <dbReference type="EMBL" id="BBH25891.1"/>
    </source>
</evidence>
<dbReference type="EMBL" id="AP019309">
    <property type="protein sequence ID" value="BBH25891.1"/>
    <property type="molecule type" value="Genomic_DNA"/>
</dbReference>
<protein>
    <submittedName>
        <fullName evidence="3">GTP pyrophosphokinase</fullName>
    </submittedName>
</protein>
<name>A0A3G9JIX6_9FIRM</name>
<proteinExistence type="predicted"/>
<dbReference type="SUPFAM" id="SSF81301">
    <property type="entry name" value="Nucleotidyltransferase"/>
    <property type="match status" value="1"/>
</dbReference>
<gene>
    <name evidence="3" type="ORF">SG0102_08250</name>
</gene>
<sequence length="194" mass="22695">MASIYDPYYDDLVKIQQKVLDDIEDIKQDIMQKKGMNPIEHCLSRIKDEASMKEKCLRKHLPINSDSALHKIQDAIGVRIVCAFLDDVYDIRDALLHEKHYDIIREKDYIKNVKPSGYRSLHLIVKVDGYFVEFQLRTISQDTWAALEHHMRYKKDIKGDIKLIESELKRCADELAATDISMQTIRNMIIEEGE</sequence>
<dbReference type="PANTHER" id="PTHR47837:SF1">
    <property type="entry name" value="GTP PYROPHOSPHOKINASE YJBM"/>
    <property type="match status" value="1"/>
</dbReference>